<dbReference type="Proteomes" id="UP000030651">
    <property type="component" value="Unassembled WGS sequence"/>
</dbReference>
<dbReference type="OrthoDB" id="538223at2759"/>
<name>W3WJ16_PESFW</name>
<dbReference type="PANTHER" id="PTHR10039">
    <property type="entry name" value="AMELOGENIN"/>
    <property type="match status" value="1"/>
</dbReference>
<dbReference type="InterPro" id="IPR031359">
    <property type="entry name" value="NACHT_N"/>
</dbReference>
<dbReference type="InterPro" id="IPR015943">
    <property type="entry name" value="WD40/YVTN_repeat-like_dom_sf"/>
</dbReference>
<dbReference type="InParanoid" id="W3WJ16"/>
<keyword evidence="2" id="KW-0853">WD repeat</keyword>
<dbReference type="RefSeq" id="XP_007841467.1">
    <property type="nucleotide sequence ID" value="XM_007843276.1"/>
</dbReference>
<feature type="compositionally biased region" description="Basic residues" evidence="3">
    <location>
        <begin position="1"/>
        <end position="11"/>
    </location>
</feature>
<organism evidence="5 6">
    <name type="scientific">Pestalotiopsis fici (strain W106-1 / CGMCC3.15140)</name>
    <dbReference type="NCBI Taxonomy" id="1229662"/>
    <lineage>
        <taxon>Eukaryota</taxon>
        <taxon>Fungi</taxon>
        <taxon>Dikarya</taxon>
        <taxon>Ascomycota</taxon>
        <taxon>Pezizomycotina</taxon>
        <taxon>Sordariomycetes</taxon>
        <taxon>Xylariomycetidae</taxon>
        <taxon>Amphisphaeriales</taxon>
        <taxon>Sporocadaceae</taxon>
        <taxon>Pestalotiopsis</taxon>
    </lineage>
</organism>
<dbReference type="SMART" id="SM00320">
    <property type="entry name" value="WD40"/>
    <property type="match status" value="3"/>
</dbReference>
<dbReference type="Pfam" id="PF24883">
    <property type="entry name" value="NPHP3_N"/>
    <property type="match status" value="1"/>
</dbReference>
<dbReference type="eggNOG" id="KOG0266">
    <property type="taxonomic scope" value="Eukaryota"/>
</dbReference>
<dbReference type="EMBL" id="KI912121">
    <property type="protein sequence ID" value="ETS73749.1"/>
    <property type="molecule type" value="Genomic_DNA"/>
</dbReference>
<sequence length="1647" mass="186706">MKKAKKAWSRLKRSEHSSKSTGNALQVQGDAGSQPLIADAAQQGAPHLESDTSPPSLHEASDHASRIWEQAYKALRIDDSGLLGKFEDLMAYQIATADTADSNKKVPATHDTVSQEDMLKIIASGLDKTEKLAKRLQNAKEITGPILKFKETIGGVISLTGDPIATSACTSVFLGLSLIVEPLEQNEKNRSGMIYILSRLEWYSAMIPLLLDISRSPKRDDNLERLSRSLESGVTSLYKAMISYSIRAVLSYHRQQGYNFLRGALGLDDWQGALKTVKDAEELVERDSEKFNDFAKLSHLKTSAETRERQLNEVLAGLQAVPTAIERQTAKQQEWRMEDEDMKCLRALRGLTVASRDEVRTIESRKEPLLAEACQWVLDTEEYKTFINNDEVDARLLWVRGGPGAGKTMLTMGIMRDITESMERPDADDSVLSFFFAQSAEDKHNKSTAIVGGLVWHLADQKKHLVSHLRAQWDSSGESLFTDSNAFAALSKILQNMVEDVSLPRVVLIVDALDECEQGLDELIGLIANTVQVCPRVKIMVTSRPLSQNNENTLRKCRATHVLELDNISMSSPVNSYIDHKVGELQMEPEQHASIKKRLKQNAGATFLWVALVFQRLKQASPHNYSRILDSTPNSLSALYDEILGRIDAHEFDAQNCIDILKVAAVALDSLTIAELGAQAQLNWNVVPEIVRLCGPLLLIREDKLYFVHLSAKEHVFTHFGGENTGRGHEHMAERCMMVMQQHLKKNVCNLAKPSAEPPWSPWSLSLELDPLLPLRYSCIHWVDHFYLSENEVRGLSQMVYNFLKEKFLNWIEALSLLQQYVVGSASVEKLILAIKAQTVAASEIMSFLKDAHRFLLFHRQTIEHYPLQIYISALIFSPMKSVIRETYASDIPDWIVKPPSMPDEWDPHVQTMELEDLAPPDDHFHGGIGKVATFPSGGLIACLYSHASSGYQQLDFEEQYKDVTVVRLNGERLYTCHHHHDVQNIAFLPNGKLVSSTRKNVFVWNRQGQCESSYNLMETRIEDRNKLQKSLEKDSVIHEYFNELCTFLEYVSGSGNDRSEDQFSQEMIVNNEGEIMSSRIVGNILRVWSKLDVMEDPASFDLPRLTHSNAWYEHRLTYNSRVVLWQGYRLFQGVEEDLSRDGGDYDLHVVDLSDKSIISLHRHTAPVYNVSCSRNGRMASASLDGTLNIWDSSGHLLHTLECGSYVTGMSLLENDNFVTLHRESKRDQVYFWSPDGQRQHGCTIKSLWRGEELFPISQSENEKRPLLGVRCSKEIEVVDANLMQSTEPSIRYCIPIFQTQKVVLFLQNGSIKLVDVNTHSTTLFRHTTNYVGLGHLHSQVSPDGKLLCCVEKDLDNHILRVFELLSGQELYTFTTKLWFNSALGEWSAQDSDDCQSMSSRSQITFSGNNQFMAWRTYSGIMRVDLDTGGVFEVKTGDIELVNGSHIALSPDGRYAAIGKHEYYEGCVCFYDMQDGELVQSIPLTFEWDYLSWSANGHHLIICGLPSHGDPTFIILDTKSLQFNDIRREMEEGRSSFEKAEKVPQEIRDHIEEHHNTAFGFYLSQAIPGTSQRPKFRIVGWRSGWIQRNGEDIIHVPERYYVWPLVRIGGGIDRVDMAGLTREGQLMWFTFSNNESEFQQWRSRLFR</sequence>
<dbReference type="OMA" id="HEASDHA"/>
<evidence type="ECO:0000256" key="3">
    <source>
        <dbReference type="SAM" id="MobiDB-lite"/>
    </source>
</evidence>
<dbReference type="GeneID" id="19279708"/>
<dbReference type="InterPro" id="IPR007111">
    <property type="entry name" value="NACHT_NTPase"/>
</dbReference>
<feature type="region of interest" description="Disordered" evidence="3">
    <location>
        <begin position="1"/>
        <end position="62"/>
    </location>
</feature>
<dbReference type="InterPro" id="IPR027417">
    <property type="entry name" value="P-loop_NTPase"/>
</dbReference>
<dbReference type="SUPFAM" id="SSF52540">
    <property type="entry name" value="P-loop containing nucleoside triphosphate hydrolases"/>
    <property type="match status" value="1"/>
</dbReference>
<protein>
    <recommendedName>
        <fullName evidence="4">NACHT domain-containing protein</fullName>
    </recommendedName>
</protein>
<evidence type="ECO:0000256" key="2">
    <source>
        <dbReference type="PROSITE-ProRule" id="PRU00221"/>
    </source>
</evidence>
<dbReference type="InterPro" id="IPR056884">
    <property type="entry name" value="NPHP3-like_N"/>
</dbReference>
<evidence type="ECO:0000313" key="5">
    <source>
        <dbReference type="EMBL" id="ETS73749.1"/>
    </source>
</evidence>
<feature type="repeat" description="WD" evidence="2">
    <location>
        <begin position="1161"/>
        <end position="1192"/>
    </location>
</feature>
<dbReference type="KEGG" id="pfy:PFICI_14695"/>
<dbReference type="InterPro" id="IPR001680">
    <property type="entry name" value="WD40_rpt"/>
</dbReference>
<reference evidence="6" key="1">
    <citation type="journal article" date="2015" name="BMC Genomics">
        <title>Genomic and transcriptomic analysis of the endophytic fungus Pestalotiopsis fici reveals its lifestyle and high potential for synthesis of natural products.</title>
        <authorList>
            <person name="Wang X."/>
            <person name="Zhang X."/>
            <person name="Liu L."/>
            <person name="Xiang M."/>
            <person name="Wang W."/>
            <person name="Sun X."/>
            <person name="Che Y."/>
            <person name="Guo L."/>
            <person name="Liu G."/>
            <person name="Guo L."/>
            <person name="Wang C."/>
            <person name="Yin W.B."/>
            <person name="Stadler M."/>
            <person name="Zhang X."/>
            <person name="Liu X."/>
        </authorList>
    </citation>
    <scope>NUCLEOTIDE SEQUENCE [LARGE SCALE GENOMIC DNA]</scope>
    <source>
        <strain evidence="6">W106-1 / CGMCC3.15140</strain>
    </source>
</reference>
<dbReference type="HOGENOM" id="CLU_000288_6_16_1"/>
<dbReference type="PROSITE" id="PS50837">
    <property type="entry name" value="NACHT"/>
    <property type="match status" value="1"/>
</dbReference>
<dbReference type="Gene3D" id="3.40.50.300">
    <property type="entry name" value="P-loop containing nucleotide triphosphate hydrolases"/>
    <property type="match status" value="1"/>
</dbReference>
<feature type="domain" description="NACHT" evidence="4">
    <location>
        <begin position="395"/>
        <end position="545"/>
    </location>
</feature>
<evidence type="ECO:0000313" key="6">
    <source>
        <dbReference type="Proteomes" id="UP000030651"/>
    </source>
</evidence>
<dbReference type="STRING" id="1229662.W3WJ16"/>
<dbReference type="Pfam" id="PF00400">
    <property type="entry name" value="WD40"/>
    <property type="match status" value="2"/>
</dbReference>
<evidence type="ECO:0000259" key="4">
    <source>
        <dbReference type="PROSITE" id="PS50837"/>
    </source>
</evidence>
<dbReference type="SUPFAM" id="SSF82171">
    <property type="entry name" value="DPP6 N-terminal domain-like"/>
    <property type="match status" value="2"/>
</dbReference>
<gene>
    <name evidence="5" type="ORF">PFICI_14695</name>
</gene>
<dbReference type="Gene3D" id="2.130.10.10">
    <property type="entry name" value="YVTN repeat-like/Quinoprotein amine dehydrogenase"/>
    <property type="match status" value="2"/>
</dbReference>
<accession>W3WJ16</accession>
<keyword evidence="6" id="KW-1185">Reference proteome</keyword>
<keyword evidence="1" id="KW-0677">Repeat</keyword>
<dbReference type="PROSITE" id="PS50082">
    <property type="entry name" value="WD_REPEATS_2"/>
    <property type="match status" value="1"/>
</dbReference>
<dbReference type="PANTHER" id="PTHR10039:SF14">
    <property type="entry name" value="NACHT DOMAIN-CONTAINING PROTEIN"/>
    <property type="match status" value="1"/>
</dbReference>
<evidence type="ECO:0000256" key="1">
    <source>
        <dbReference type="ARBA" id="ARBA00022737"/>
    </source>
</evidence>
<dbReference type="Pfam" id="PF17100">
    <property type="entry name" value="NACHT_N"/>
    <property type="match status" value="1"/>
</dbReference>
<proteinExistence type="predicted"/>